<evidence type="ECO:0008006" key="3">
    <source>
        <dbReference type="Google" id="ProtNLM"/>
    </source>
</evidence>
<reference evidence="1" key="1">
    <citation type="journal article" date="2022" name="bioRxiv">
        <title>Sequencing and chromosome-scale assembly of the giantPleurodeles waltlgenome.</title>
        <authorList>
            <person name="Brown T."/>
            <person name="Elewa A."/>
            <person name="Iarovenko S."/>
            <person name="Subramanian E."/>
            <person name="Araus A.J."/>
            <person name="Petzold A."/>
            <person name="Susuki M."/>
            <person name="Suzuki K.-i.T."/>
            <person name="Hayashi T."/>
            <person name="Toyoda A."/>
            <person name="Oliveira C."/>
            <person name="Osipova E."/>
            <person name="Leigh N.D."/>
            <person name="Simon A."/>
            <person name="Yun M.H."/>
        </authorList>
    </citation>
    <scope>NUCLEOTIDE SEQUENCE</scope>
    <source>
        <strain evidence="1">20211129_DDA</strain>
        <tissue evidence="1">Liver</tissue>
    </source>
</reference>
<dbReference type="AlphaFoldDB" id="A0AAV7REK9"/>
<gene>
    <name evidence="1" type="ORF">NDU88_003673</name>
</gene>
<dbReference type="EMBL" id="JANPWB010000009">
    <property type="protein sequence ID" value="KAJ1150886.1"/>
    <property type="molecule type" value="Genomic_DNA"/>
</dbReference>
<name>A0AAV7REK9_PLEWA</name>
<evidence type="ECO:0000313" key="2">
    <source>
        <dbReference type="Proteomes" id="UP001066276"/>
    </source>
</evidence>
<dbReference type="InterPro" id="IPR036691">
    <property type="entry name" value="Endo/exonu/phosph_ase_sf"/>
</dbReference>
<comment type="caution">
    <text evidence="1">The sequence shown here is derived from an EMBL/GenBank/DDBJ whole genome shotgun (WGS) entry which is preliminary data.</text>
</comment>
<organism evidence="1 2">
    <name type="scientific">Pleurodeles waltl</name>
    <name type="common">Iberian ribbed newt</name>
    <dbReference type="NCBI Taxonomy" id="8319"/>
    <lineage>
        <taxon>Eukaryota</taxon>
        <taxon>Metazoa</taxon>
        <taxon>Chordata</taxon>
        <taxon>Craniata</taxon>
        <taxon>Vertebrata</taxon>
        <taxon>Euteleostomi</taxon>
        <taxon>Amphibia</taxon>
        <taxon>Batrachia</taxon>
        <taxon>Caudata</taxon>
        <taxon>Salamandroidea</taxon>
        <taxon>Salamandridae</taxon>
        <taxon>Pleurodelinae</taxon>
        <taxon>Pleurodeles</taxon>
    </lineage>
</organism>
<dbReference type="Gene3D" id="3.60.10.10">
    <property type="entry name" value="Endonuclease/exonuclease/phosphatase"/>
    <property type="match status" value="1"/>
</dbReference>
<dbReference type="SUPFAM" id="SSF56219">
    <property type="entry name" value="DNase I-like"/>
    <property type="match status" value="1"/>
</dbReference>
<accession>A0AAV7REK9</accession>
<keyword evidence="2" id="KW-1185">Reference proteome</keyword>
<sequence>MVIREEDEQWGVPQLVGRPICHLSQMGLQIVAVVAAHGLRTSQVREPTFRRGYQRSVIDYILMDVRLWSSLVDMEVRSTTDSDHYPLAILLNGGNFVRSSNWGLLALPELNISNDLRRVTWTRVLANQEAHAEIYQWFVQLLDDFEDLHEDSNLFSQTHSLLFDKVKLIFSREYRGSQRSGAKHPHRFNRDCRMTRRVLITAIRECNRAAIKCA</sequence>
<proteinExistence type="predicted"/>
<evidence type="ECO:0000313" key="1">
    <source>
        <dbReference type="EMBL" id="KAJ1150886.1"/>
    </source>
</evidence>
<dbReference type="Proteomes" id="UP001066276">
    <property type="component" value="Chromosome 5"/>
</dbReference>
<protein>
    <recommendedName>
        <fullName evidence="3">Endonuclease/exonuclease/phosphatase domain-containing protein</fullName>
    </recommendedName>
</protein>